<reference evidence="1 2" key="1">
    <citation type="journal article" date="2016" name="Nat. Commun.">
        <title>Ectomycorrhizal ecology is imprinted in the genome of the dominant symbiotic fungus Cenococcum geophilum.</title>
        <authorList>
            <consortium name="DOE Joint Genome Institute"/>
            <person name="Peter M."/>
            <person name="Kohler A."/>
            <person name="Ohm R.A."/>
            <person name="Kuo A."/>
            <person name="Krutzmann J."/>
            <person name="Morin E."/>
            <person name="Arend M."/>
            <person name="Barry K.W."/>
            <person name="Binder M."/>
            <person name="Choi C."/>
            <person name="Clum A."/>
            <person name="Copeland A."/>
            <person name="Grisel N."/>
            <person name="Haridas S."/>
            <person name="Kipfer T."/>
            <person name="LaButti K."/>
            <person name="Lindquist E."/>
            <person name="Lipzen A."/>
            <person name="Maire R."/>
            <person name="Meier B."/>
            <person name="Mihaltcheva S."/>
            <person name="Molinier V."/>
            <person name="Murat C."/>
            <person name="Poggeler S."/>
            <person name="Quandt C.A."/>
            <person name="Sperisen C."/>
            <person name="Tritt A."/>
            <person name="Tisserant E."/>
            <person name="Crous P.W."/>
            <person name="Henrissat B."/>
            <person name="Nehls U."/>
            <person name="Egli S."/>
            <person name="Spatafora J.W."/>
            <person name="Grigoriev I.V."/>
            <person name="Martin F.M."/>
        </authorList>
    </citation>
    <scope>NUCLEOTIDE SEQUENCE [LARGE SCALE GENOMIC DNA]</scope>
    <source>
        <strain evidence="1 2">1.58</strain>
    </source>
</reference>
<feature type="non-terminal residue" evidence="1">
    <location>
        <position position="1"/>
    </location>
</feature>
<feature type="non-terminal residue" evidence="1">
    <location>
        <position position="51"/>
    </location>
</feature>
<accession>A0ACC8EKU5</accession>
<evidence type="ECO:0000313" key="1">
    <source>
        <dbReference type="EMBL" id="OCK86899.1"/>
    </source>
</evidence>
<proteinExistence type="predicted"/>
<protein>
    <submittedName>
        <fullName evidence="1">Uncharacterized protein</fullName>
    </submittedName>
</protein>
<dbReference type="Proteomes" id="UP000250078">
    <property type="component" value="Unassembled WGS sequence"/>
</dbReference>
<sequence length="51" mass="5755">GFIKVAIILLNASADINSNRALKYRRTALEGAAKHRRIDMVQLLLNASYRK</sequence>
<name>A0ACC8EKU5_9PEZI</name>
<organism evidence="1 2">
    <name type="scientific">Cenococcum geophilum 1.58</name>
    <dbReference type="NCBI Taxonomy" id="794803"/>
    <lineage>
        <taxon>Eukaryota</taxon>
        <taxon>Fungi</taxon>
        <taxon>Dikarya</taxon>
        <taxon>Ascomycota</taxon>
        <taxon>Pezizomycotina</taxon>
        <taxon>Dothideomycetes</taxon>
        <taxon>Pleosporomycetidae</taxon>
        <taxon>Gloniales</taxon>
        <taxon>Gloniaceae</taxon>
        <taxon>Cenococcum</taxon>
    </lineage>
</organism>
<keyword evidence="2" id="KW-1185">Reference proteome</keyword>
<dbReference type="EMBL" id="KV748280">
    <property type="protein sequence ID" value="OCK86899.1"/>
    <property type="molecule type" value="Genomic_DNA"/>
</dbReference>
<evidence type="ECO:0000313" key="2">
    <source>
        <dbReference type="Proteomes" id="UP000250078"/>
    </source>
</evidence>
<gene>
    <name evidence="1" type="ORF">K441DRAFT_452887</name>
</gene>